<keyword evidence="4" id="KW-1185">Reference proteome</keyword>
<dbReference type="InterPro" id="IPR055074">
    <property type="entry name" value="NOMO1-3_2nd"/>
</dbReference>
<proteinExistence type="predicted"/>
<dbReference type="EMBL" id="KN735930">
    <property type="protein sequence ID" value="KIH56312.1"/>
    <property type="molecule type" value="Genomic_DNA"/>
</dbReference>
<dbReference type="PANTHER" id="PTHR23303:SF14">
    <property type="entry name" value="BOS COMPLEX SUBUNIT NOMO1-RELATED"/>
    <property type="match status" value="1"/>
</dbReference>
<evidence type="ECO:0000256" key="1">
    <source>
        <dbReference type="ARBA" id="ARBA00022729"/>
    </source>
</evidence>
<reference evidence="3 4" key="1">
    <citation type="submission" date="2013-12" db="EMBL/GenBank/DDBJ databases">
        <title>Draft genome of the parsitic nematode Ancylostoma duodenale.</title>
        <authorList>
            <person name="Mitreva M."/>
        </authorList>
    </citation>
    <scope>NUCLEOTIDE SEQUENCE [LARGE SCALE GENOMIC DNA]</scope>
    <source>
        <strain evidence="3 4">Zhejiang</strain>
    </source>
</reference>
<dbReference type="GO" id="GO:0005789">
    <property type="term" value="C:endoplasmic reticulum membrane"/>
    <property type="evidence" value="ECO:0007669"/>
    <property type="project" value="TreeGrafter"/>
</dbReference>
<accession>A0A0C2D2Q5</accession>
<organism evidence="3 4">
    <name type="scientific">Ancylostoma duodenale</name>
    <dbReference type="NCBI Taxonomy" id="51022"/>
    <lineage>
        <taxon>Eukaryota</taxon>
        <taxon>Metazoa</taxon>
        <taxon>Ecdysozoa</taxon>
        <taxon>Nematoda</taxon>
        <taxon>Chromadorea</taxon>
        <taxon>Rhabditida</taxon>
        <taxon>Rhabditina</taxon>
        <taxon>Rhabditomorpha</taxon>
        <taxon>Strongyloidea</taxon>
        <taxon>Ancylostomatidae</taxon>
        <taxon>Ancylostomatinae</taxon>
        <taxon>Ancylostoma</taxon>
    </lineage>
</organism>
<evidence type="ECO:0000313" key="3">
    <source>
        <dbReference type="EMBL" id="KIH56312.1"/>
    </source>
</evidence>
<feature type="non-terminal residue" evidence="3">
    <location>
        <position position="102"/>
    </location>
</feature>
<feature type="domain" description="NOMO second beta-sandwich" evidence="2">
    <location>
        <begin position="32"/>
        <end position="86"/>
    </location>
</feature>
<dbReference type="PANTHER" id="PTHR23303">
    <property type="entry name" value="CARBOXYPEPTIDASE REGULATORY REGION-CONTAINING"/>
    <property type="match status" value="1"/>
</dbReference>
<dbReference type="InterPro" id="IPR013783">
    <property type="entry name" value="Ig-like_fold"/>
</dbReference>
<protein>
    <recommendedName>
        <fullName evidence="2">NOMO second beta-sandwich domain-containing protein</fullName>
    </recommendedName>
</protein>
<dbReference type="Pfam" id="PF22904">
    <property type="entry name" value="NOMO1-like_2nd"/>
    <property type="match status" value="1"/>
</dbReference>
<dbReference type="InterPro" id="IPR051417">
    <property type="entry name" value="SDr/BOS_complex"/>
</dbReference>
<dbReference type="SUPFAM" id="SSF49478">
    <property type="entry name" value="Cna protein B-type domain"/>
    <property type="match status" value="1"/>
</dbReference>
<dbReference type="Proteomes" id="UP000054047">
    <property type="component" value="Unassembled WGS sequence"/>
</dbReference>
<gene>
    <name evidence="3" type="ORF">ANCDUO_13507</name>
</gene>
<dbReference type="AlphaFoldDB" id="A0A0C2D2Q5"/>
<dbReference type="OrthoDB" id="5871122at2759"/>
<name>A0A0C2D2Q5_9BILA</name>
<evidence type="ECO:0000259" key="2">
    <source>
        <dbReference type="Pfam" id="PF22904"/>
    </source>
</evidence>
<sequence>MPMSSEPETVDFKLDGVNDPCSKNEDINFFLTGFSIHGVVDGGSGSGPAGLSLTLKQDGKIIDTATTTEGGKYWFKAVAGKYEVSTGADSSVCISHGKAVVE</sequence>
<evidence type="ECO:0000313" key="4">
    <source>
        <dbReference type="Proteomes" id="UP000054047"/>
    </source>
</evidence>
<keyword evidence="1" id="KW-0732">Signal</keyword>
<dbReference type="Gene3D" id="2.60.40.10">
    <property type="entry name" value="Immunoglobulins"/>
    <property type="match status" value="1"/>
</dbReference>